<keyword evidence="7" id="KW-0804">Transcription</keyword>
<evidence type="ECO:0000256" key="9">
    <source>
        <dbReference type="SAM" id="MobiDB-lite"/>
    </source>
</evidence>
<evidence type="ECO:0000256" key="3">
    <source>
        <dbReference type="ARBA" id="ARBA00006922"/>
    </source>
</evidence>
<evidence type="ECO:0000256" key="5">
    <source>
        <dbReference type="ARBA" id="ARBA00022491"/>
    </source>
</evidence>
<feature type="compositionally biased region" description="Polar residues" evidence="9">
    <location>
        <begin position="1"/>
        <end position="14"/>
    </location>
</feature>
<feature type="region of interest" description="Disordered" evidence="9">
    <location>
        <begin position="100"/>
        <end position="134"/>
    </location>
</feature>
<evidence type="ECO:0000313" key="10">
    <source>
        <dbReference type="EMBL" id="CCX30958.1"/>
    </source>
</evidence>
<dbReference type="AlphaFoldDB" id="U4LGD0"/>
<dbReference type="GO" id="GO:0003712">
    <property type="term" value="F:transcription coregulator activity"/>
    <property type="evidence" value="ECO:0007669"/>
    <property type="project" value="TreeGrafter"/>
</dbReference>
<feature type="compositionally biased region" description="Polar residues" evidence="9">
    <location>
        <begin position="381"/>
        <end position="399"/>
    </location>
</feature>
<evidence type="ECO:0000256" key="6">
    <source>
        <dbReference type="ARBA" id="ARBA00023015"/>
    </source>
</evidence>
<keyword evidence="6" id="KW-0805">Transcription regulation</keyword>
<keyword evidence="5" id="KW-0678">Repressor</keyword>
<dbReference type="GO" id="GO:0005737">
    <property type="term" value="C:cytoplasm"/>
    <property type="evidence" value="ECO:0007669"/>
    <property type="project" value="UniProtKB-SubCell"/>
</dbReference>
<dbReference type="Pfam" id="PF08528">
    <property type="entry name" value="Whi5"/>
    <property type="match status" value="1"/>
</dbReference>
<dbReference type="Proteomes" id="UP000018144">
    <property type="component" value="Unassembled WGS sequence"/>
</dbReference>
<keyword evidence="8" id="KW-0539">Nucleus</keyword>
<evidence type="ECO:0000256" key="4">
    <source>
        <dbReference type="ARBA" id="ARBA00022490"/>
    </source>
</evidence>
<dbReference type="eggNOG" id="ENOG502S25T">
    <property type="taxonomic scope" value="Eukaryota"/>
</dbReference>
<keyword evidence="4" id="KW-0963">Cytoplasm</keyword>
<protein>
    <submittedName>
        <fullName evidence="10">Uncharacterized protein</fullName>
    </submittedName>
</protein>
<dbReference type="GO" id="GO:0000082">
    <property type="term" value="P:G1/S transition of mitotic cell cycle"/>
    <property type="evidence" value="ECO:0007669"/>
    <property type="project" value="InterPro"/>
</dbReference>
<feature type="compositionally biased region" description="Basic and acidic residues" evidence="9">
    <location>
        <begin position="515"/>
        <end position="537"/>
    </location>
</feature>
<evidence type="ECO:0000313" key="11">
    <source>
        <dbReference type="Proteomes" id="UP000018144"/>
    </source>
</evidence>
<name>U4LGD0_PYROM</name>
<comment type="similarity">
    <text evidence="3">Belongs to the WHI5/NRM1 family.</text>
</comment>
<evidence type="ECO:0000256" key="1">
    <source>
        <dbReference type="ARBA" id="ARBA00004123"/>
    </source>
</evidence>
<dbReference type="GO" id="GO:0033309">
    <property type="term" value="C:SBF transcription complex"/>
    <property type="evidence" value="ECO:0007669"/>
    <property type="project" value="TreeGrafter"/>
</dbReference>
<feature type="region of interest" description="Disordered" evidence="9">
    <location>
        <begin position="501"/>
        <end position="547"/>
    </location>
</feature>
<dbReference type="OMA" id="AYPPQDK"/>
<organism evidence="10 11">
    <name type="scientific">Pyronema omphalodes (strain CBS 100304)</name>
    <name type="common">Pyronema confluens</name>
    <dbReference type="NCBI Taxonomy" id="1076935"/>
    <lineage>
        <taxon>Eukaryota</taxon>
        <taxon>Fungi</taxon>
        <taxon>Dikarya</taxon>
        <taxon>Ascomycota</taxon>
        <taxon>Pezizomycotina</taxon>
        <taxon>Pezizomycetes</taxon>
        <taxon>Pezizales</taxon>
        <taxon>Pyronemataceae</taxon>
        <taxon>Pyronema</taxon>
    </lineage>
</organism>
<feature type="region of interest" description="Disordered" evidence="9">
    <location>
        <begin position="1"/>
        <end position="21"/>
    </location>
</feature>
<feature type="region of interest" description="Disordered" evidence="9">
    <location>
        <begin position="178"/>
        <end position="212"/>
    </location>
</feature>
<dbReference type="PANTHER" id="PTHR28246">
    <property type="entry name" value="G1-SPECIFIC TRANSCRIPTIONAL REPRESSOR WHI5-RELATED"/>
    <property type="match status" value="1"/>
</dbReference>
<reference evidence="10 11" key="1">
    <citation type="journal article" date="2013" name="PLoS Genet.">
        <title>The genome and development-dependent transcriptomes of Pyronema confluens: a window into fungal evolution.</title>
        <authorList>
            <person name="Traeger S."/>
            <person name="Altegoer F."/>
            <person name="Freitag M."/>
            <person name="Gabaldon T."/>
            <person name="Kempken F."/>
            <person name="Kumar A."/>
            <person name="Marcet-Houben M."/>
            <person name="Poggeler S."/>
            <person name="Stajich J.E."/>
            <person name="Nowrousian M."/>
        </authorList>
    </citation>
    <scope>NUCLEOTIDE SEQUENCE [LARGE SCALE GENOMIC DNA]</scope>
    <source>
        <strain evidence="11">CBS 100304</strain>
        <tissue evidence="10">Vegetative mycelium</tissue>
    </source>
</reference>
<proteinExistence type="inferred from homology"/>
<evidence type="ECO:0000256" key="2">
    <source>
        <dbReference type="ARBA" id="ARBA00004496"/>
    </source>
</evidence>
<dbReference type="OrthoDB" id="2359117at2759"/>
<dbReference type="InterPro" id="IPR013734">
    <property type="entry name" value="TF_Nrm1/Whi5"/>
</dbReference>
<evidence type="ECO:0000256" key="8">
    <source>
        <dbReference type="ARBA" id="ARBA00023242"/>
    </source>
</evidence>
<comment type="subcellular location">
    <subcellularLocation>
        <location evidence="2">Cytoplasm</location>
    </subcellularLocation>
    <subcellularLocation>
        <location evidence="1">Nucleus</location>
    </subcellularLocation>
</comment>
<feature type="region of interest" description="Disordered" evidence="9">
    <location>
        <begin position="330"/>
        <end position="399"/>
    </location>
</feature>
<keyword evidence="11" id="KW-1185">Reference proteome</keyword>
<evidence type="ECO:0000256" key="7">
    <source>
        <dbReference type="ARBA" id="ARBA00023163"/>
    </source>
</evidence>
<sequence length="547" mass="58705">MASDTIPESEQLLSPKSDPFGAAPMLPTISAAAHITNTAPTPNHNTHTDHTTITTTITSEPQRNDLHHVANAMISATAVTQAHARPLPTLNVQLPDAHLTTAIPPRNDTTAVTPSGEEGPGPQIMPSTPGSPPAVISTATTPVVPLSASKPQRNPFPASPLVGLAAAGSKRTASGTVKSMYTENGSPVTPASPSTPGRLRSQSAVDTSPRNVAQLSSQLRTRLTYALLKVQNNWTSESLDQIEARVSQGVQHSTSPRVRIKRENSIGGDDHGYDQSVRHHHRTNSDAFSSAHPLLQNHPSGIPGNRTYESFWREHGHNPITKTILQAKAVTPSNTRRCPAATSAHPPPSRSGLQPPAQIIPDRDRRSYGYSPHRQPPSLHHSISNQSNVSTGSSMIPATPPLTTQDAQRTMEQDAVESLMFLSSPGHSQRRLSISHSQSHLRALADVVVENSGNLGNLASPPLPTPERQNYSRDATTWPRSKRAFKQPRTALGALRSMDSGVGFEDELTDDDGHDEYQGLHDKGKGRDDTRGHRQPDNSDIVIAAAS</sequence>
<gene>
    <name evidence="10" type="ORF">PCON_09559</name>
</gene>
<dbReference type="EMBL" id="HF935497">
    <property type="protein sequence ID" value="CCX30958.1"/>
    <property type="molecule type" value="Genomic_DNA"/>
</dbReference>
<dbReference type="InterPro" id="IPR039198">
    <property type="entry name" value="Srl3/Whi5"/>
</dbReference>
<feature type="region of interest" description="Disordered" evidence="9">
    <location>
        <begin position="455"/>
        <end position="475"/>
    </location>
</feature>
<accession>U4LGD0</accession>
<dbReference type="STRING" id="1076935.U4LGD0"/>
<dbReference type="PANTHER" id="PTHR28246:SF1">
    <property type="entry name" value="G1-SPECIFIC TRANSCRIPTIONAL REPRESSOR WHI5-RELATED"/>
    <property type="match status" value="1"/>
</dbReference>
<feature type="compositionally biased region" description="Acidic residues" evidence="9">
    <location>
        <begin position="504"/>
        <end position="514"/>
    </location>
</feature>